<feature type="signal peptide" evidence="3">
    <location>
        <begin position="1"/>
        <end position="19"/>
    </location>
</feature>
<feature type="region of interest" description="Disordered" evidence="2">
    <location>
        <begin position="23"/>
        <end position="50"/>
    </location>
</feature>
<dbReference type="AlphaFoldDB" id="A0A918RIV7"/>
<dbReference type="CDD" id="cd16894">
    <property type="entry name" value="MltD-like"/>
    <property type="match status" value="1"/>
</dbReference>
<keyword evidence="3" id="KW-0732">Signal</keyword>
<dbReference type="CDD" id="cd00118">
    <property type="entry name" value="LysM"/>
    <property type="match status" value="2"/>
</dbReference>
<feature type="chain" id="PRO_5037710258" evidence="3">
    <location>
        <begin position="20"/>
        <end position="458"/>
    </location>
</feature>
<dbReference type="SUPFAM" id="SSF53955">
    <property type="entry name" value="Lysozyme-like"/>
    <property type="match status" value="1"/>
</dbReference>
<dbReference type="InterPro" id="IPR000189">
    <property type="entry name" value="Transglyc_AS"/>
</dbReference>
<evidence type="ECO:0000313" key="5">
    <source>
        <dbReference type="EMBL" id="GGZ98279.1"/>
    </source>
</evidence>
<dbReference type="SMART" id="SM00257">
    <property type="entry name" value="LysM"/>
    <property type="match status" value="2"/>
</dbReference>
<dbReference type="Gene3D" id="3.10.350.10">
    <property type="entry name" value="LysM domain"/>
    <property type="match status" value="2"/>
</dbReference>
<reference evidence="5" key="2">
    <citation type="submission" date="2020-09" db="EMBL/GenBank/DDBJ databases">
        <authorList>
            <person name="Sun Q."/>
            <person name="Kim S."/>
        </authorList>
    </citation>
    <scope>NUCLEOTIDE SEQUENCE</scope>
    <source>
        <strain evidence="5">KCTC 12711</strain>
    </source>
</reference>
<organism evidence="5 6">
    <name type="scientific">Arenicella chitinivorans</name>
    <dbReference type="NCBI Taxonomy" id="1329800"/>
    <lineage>
        <taxon>Bacteria</taxon>
        <taxon>Pseudomonadati</taxon>
        <taxon>Pseudomonadota</taxon>
        <taxon>Gammaproteobacteria</taxon>
        <taxon>Arenicellales</taxon>
        <taxon>Arenicellaceae</taxon>
        <taxon>Arenicella</taxon>
    </lineage>
</organism>
<dbReference type="PANTHER" id="PTHR33734:SF22">
    <property type="entry name" value="MEMBRANE-BOUND LYTIC MUREIN TRANSGLYCOSYLASE D"/>
    <property type="match status" value="1"/>
</dbReference>
<feature type="domain" description="LysM" evidence="4">
    <location>
        <begin position="409"/>
        <end position="453"/>
    </location>
</feature>
<dbReference type="PROSITE" id="PS00922">
    <property type="entry name" value="TRANSGLYCOSYLASE"/>
    <property type="match status" value="1"/>
</dbReference>
<evidence type="ECO:0000313" key="6">
    <source>
        <dbReference type="Proteomes" id="UP000614811"/>
    </source>
</evidence>
<keyword evidence="6" id="KW-1185">Reference proteome</keyword>
<evidence type="ECO:0000259" key="4">
    <source>
        <dbReference type="PROSITE" id="PS51782"/>
    </source>
</evidence>
<reference evidence="5" key="1">
    <citation type="journal article" date="2014" name="Int. J. Syst. Evol. Microbiol.">
        <title>Complete genome sequence of Corynebacterium casei LMG S-19264T (=DSM 44701T), isolated from a smear-ripened cheese.</title>
        <authorList>
            <consortium name="US DOE Joint Genome Institute (JGI-PGF)"/>
            <person name="Walter F."/>
            <person name="Albersmeier A."/>
            <person name="Kalinowski J."/>
            <person name="Ruckert C."/>
        </authorList>
    </citation>
    <scope>NUCLEOTIDE SEQUENCE</scope>
    <source>
        <strain evidence="5">KCTC 12711</strain>
    </source>
</reference>
<comment type="caution">
    <text evidence="5">The sequence shown here is derived from an EMBL/GenBank/DDBJ whole genome shotgun (WGS) entry which is preliminary data.</text>
</comment>
<dbReference type="PROSITE" id="PS51782">
    <property type="entry name" value="LYSM"/>
    <property type="match status" value="2"/>
</dbReference>
<evidence type="ECO:0000256" key="3">
    <source>
        <dbReference type="SAM" id="SignalP"/>
    </source>
</evidence>
<dbReference type="InterPro" id="IPR018392">
    <property type="entry name" value="LysM"/>
</dbReference>
<feature type="domain" description="LysM" evidence="4">
    <location>
        <begin position="348"/>
        <end position="391"/>
    </location>
</feature>
<dbReference type="Pfam" id="PF01464">
    <property type="entry name" value="SLT"/>
    <property type="match status" value="1"/>
</dbReference>
<dbReference type="EMBL" id="BMXA01000001">
    <property type="protein sequence ID" value="GGZ98279.1"/>
    <property type="molecule type" value="Genomic_DNA"/>
</dbReference>
<dbReference type="InterPro" id="IPR008258">
    <property type="entry name" value="Transglycosylase_SLT_dom_1"/>
</dbReference>
<dbReference type="GO" id="GO:0016020">
    <property type="term" value="C:membrane"/>
    <property type="evidence" value="ECO:0007669"/>
    <property type="project" value="InterPro"/>
</dbReference>
<dbReference type="GO" id="GO:0008933">
    <property type="term" value="F:peptidoglycan lytic transglycosylase activity"/>
    <property type="evidence" value="ECO:0007669"/>
    <property type="project" value="InterPro"/>
</dbReference>
<proteinExistence type="inferred from homology"/>
<dbReference type="RefSeq" id="WP_189398270.1">
    <property type="nucleotide sequence ID" value="NZ_BMXA01000001.1"/>
</dbReference>
<dbReference type="InterPro" id="IPR023346">
    <property type="entry name" value="Lysozyme-like_dom_sf"/>
</dbReference>
<evidence type="ECO:0000256" key="1">
    <source>
        <dbReference type="ARBA" id="ARBA00007734"/>
    </source>
</evidence>
<protein>
    <submittedName>
        <fullName evidence="5">Lytic transglycosylase</fullName>
    </submittedName>
</protein>
<comment type="similarity">
    <text evidence="1">Belongs to the transglycosylase Slt family.</text>
</comment>
<dbReference type="GO" id="GO:0000270">
    <property type="term" value="P:peptidoglycan metabolic process"/>
    <property type="evidence" value="ECO:0007669"/>
    <property type="project" value="InterPro"/>
</dbReference>
<dbReference type="Pfam" id="PF01476">
    <property type="entry name" value="LysM"/>
    <property type="match status" value="2"/>
</dbReference>
<dbReference type="SUPFAM" id="SSF54106">
    <property type="entry name" value="LysM domain"/>
    <property type="match status" value="2"/>
</dbReference>
<dbReference type="PROSITE" id="PS51257">
    <property type="entry name" value="PROKAR_LIPOPROTEIN"/>
    <property type="match status" value="1"/>
</dbReference>
<name>A0A918RIV7_9GAMM</name>
<dbReference type="Proteomes" id="UP000614811">
    <property type="component" value="Unassembled WGS sequence"/>
</dbReference>
<dbReference type="Gene3D" id="1.10.530.10">
    <property type="match status" value="1"/>
</dbReference>
<accession>A0A918RIV7</accession>
<evidence type="ECO:0000256" key="2">
    <source>
        <dbReference type="SAM" id="MobiDB-lite"/>
    </source>
</evidence>
<dbReference type="InterPro" id="IPR036779">
    <property type="entry name" value="LysM_dom_sf"/>
</dbReference>
<sequence>MNFKLLVTLLLLALVSACGHLDSDRATPNPDAKTTSNLPPLDDGDSGDDTDKIVLSDAELEAADAAPSTDGAAHGDLFDRMRAGFAMPELDSKYVREYERWDATHPTYLKNLFVRATPFLYHIVEEIEKRGLPMELALLPAVESAYKPEAVSRSRAGGLWQFVPATGREFGLHDTWWYDGRRDAIASTRAALDYLEQLNRMFEGDWFLTLAAYNAGPGTVRRAIKRHRPQHKAVYKNLNLRSETRRYVPKLLALRNIVQNPKKYKVSLPKIASKPYFEVLELPGQIDLNHFAEQTQIDRDLLRHLNAGFKRWATAPDGPHRILVPIGDGDMITRAETAIASAPAIRFQNHRVRRGDTLSGIARQYGVSVASLRKANHLKNNMIRADRDLVVPVRGELAALSTASSQTELVHQVQRGDTLWSIARRYNVQIRELLDWNNFARNQILQLNQTILIRPSLN</sequence>
<dbReference type="PANTHER" id="PTHR33734">
    <property type="entry name" value="LYSM DOMAIN-CONTAINING GPI-ANCHORED PROTEIN 2"/>
    <property type="match status" value="1"/>
</dbReference>
<gene>
    <name evidence="5" type="ORF">GCM10008090_03360</name>
</gene>